<reference evidence="1 5" key="3">
    <citation type="journal article" date="2024" name="Microbiol. Resour. Announc.">
        <title>Genome annotations for the ascomycete fungi Trichoderma harzianum, Trichoderma aggressivum, and Purpureocillium lilacinum.</title>
        <authorList>
            <person name="Beijen E.P.W."/>
            <person name="Ohm R.A."/>
        </authorList>
    </citation>
    <scope>NUCLEOTIDE SEQUENCE [LARGE SCALE GENOMIC DNA]</scope>
    <source>
        <strain evidence="1 5">CBS 150709</strain>
    </source>
</reference>
<evidence type="ECO:0000313" key="2">
    <source>
        <dbReference type="EMBL" id="OAQ87601.1"/>
    </source>
</evidence>
<dbReference type="Proteomes" id="UP000078340">
    <property type="component" value="Unassembled WGS sequence"/>
</dbReference>
<name>A0A179HDE3_PURLI</name>
<gene>
    <name evidence="1" type="ORF">Purlil1_6418</name>
    <name evidence="2" type="ORF">VFPBJ_01641</name>
    <name evidence="3" type="ORF">VFPFJ_01670</name>
</gene>
<reference evidence="1" key="2">
    <citation type="submission" date="2023-11" db="EMBL/GenBank/DDBJ databases">
        <authorList>
            <person name="Beijen E."/>
            <person name="Ohm R.A."/>
        </authorList>
    </citation>
    <scope>NUCLEOTIDE SEQUENCE</scope>
    <source>
        <strain evidence="1">CBS 150709</strain>
    </source>
</reference>
<accession>A0A179HDE3</accession>
<evidence type="ECO:0000313" key="1">
    <source>
        <dbReference type="EMBL" id="KAK4089429.1"/>
    </source>
</evidence>
<sequence>MKLVIAGSTGFVATELIRQAIAHKRVTSVVALGRRETSVPSNVAPGADASKLKSVVCKDFENYSDDVKKELAGADACIWTIGVTPSHMKEMSFEQATKISRDYAVACVGTMASLPRGEAGTPLRFIYMSGSSAVRDPAKKPWILGDYCVMRGDAESRILDLAKQSNGSVEAGIAKPGLIDAPGKMGAAMKFAVGIGRAFIGLPLIDVRVISAALLDQALNGLEKDTLLNEDLARIGQRLLDGEKAKD</sequence>
<dbReference type="OMA" id="RMICYEY"/>
<dbReference type="GeneID" id="28883803"/>
<dbReference type="EMBL" id="JAWRVI010000020">
    <property type="protein sequence ID" value="KAK4089429.1"/>
    <property type="molecule type" value="Genomic_DNA"/>
</dbReference>
<evidence type="ECO:0000313" key="4">
    <source>
        <dbReference type="Proteomes" id="UP000078240"/>
    </source>
</evidence>
<dbReference type="PANTHER" id="PTHR14097">
    <property type="entry name" value="OXIDOREDUCTASE HTATIP2"/>
    <property type="match status" value="1"/>
</dbReference>
<dbReference type="STRING" id="33203.A0A179HDE3"/>
<evidence type="ECO:0000313" key="3">
    <source>
        <dbReference type="EMBL" id="OAQ95560.1"/>
    </source>
</evidence>
<reference evidence="2 4" key="1">
    <citation type="submission" date="2016-01" db="EMBL/GenBank/DDBJ databases">
        <title>Biosynthesis of antibiotic leucinostatins and their inhibition on Phytophthora in bio-control Purpureocillium lilacinum.</title>
        <authorList>
            <person name="Wang G."/>
            <person name="Liu Z."/>
            <person name="Lin R."/>
            <person name="Li E."/>
            <person name="Mao Z."/>
            <person name="Ling J."/>
            <person name="Yin W."/>
            <person name="Xie B."/>
        </authorList>
    </citation>
    <scope>NUCLEOTIDE SEQUENCE [LARGE SCALE GENOMIC DNA]</scope>
    <source>
        <strain evidence="2">PLBJ-1</strain>
        <strain evidence="3">PLFJ-1</strain>
    </source>
</reference>
<organism evidence="2 4">
    <name type="scientific">Purpureocillium lilacinum</name>
    <name type="common">Paecilomyces lilacinus</name>
    <dbReference type="NCBI Taxonomy" id="33203"/>
    <lineage>
        <taxon>Eukaryota</taxon>
        <taxon>Fungi</taxon>
        <taxon>Dikarya</taxon>
        <taxon>Ascomycota</taxon>
        <taxon>Pezizomycotina</taxon>
        <taxon>Sordariomycetes</taxon>
        <taxon>Hypocreomycetidae</taxon>
        <taxon>Hypocreales</taxon>
        <taxon>Ophiocordycipitaceae</taxon>
        <taxon>Purpureocillium</taxon>
    </lineage>
</organism>
<dbReference type="SUPFAM" id="SSF51735">
    <property type="entry name" value="NAD(P)-binding Rossmann-fold domains"/>
    <property type="match status" value="1"/>
</dbReference>
<dbReference type="AlphaFoldDB" id="A0A179HDE3"/>
<dbReference type="Proteomes" id="UP001287286">
    <property type="component" value="Unassembled WGS sequence"/>
</dbReference>
<dbReference type="KEGG" id="plj:28883803"/>
<dbReference type="EMBL" id="LSBH01000001">
    <property type="protein sequence ID" value="OAQ87601.1"/>
    <property type="molecule type" value="Genomic_DNA"/>
</dbReference>
<proteinExistence type="predicted"/>
<dbReference type="RefSeq" id="XP_018184279.1">
    <property type="nucleotide sequence ID" value="XM_018318754.1"/>
</dbReference>
<evidence type="ECO:0000313" key="5">
    <source>
        <dbReference type="Proteomes" id="UP001287286"/>
    </source>
</evidence>
<dbReference type="PANTHER" id="PTHR14097:SF8">
    <property type="entry name" value="NAD(P)-BINDING DOMAIN-CONTAINING PROTEIN"/>
    <property type="match status" value="1"/>
</dbReference>
<dbReference type="Proteomes" id="UP000078240">
    <property type="component" value="Unassembled WGS sequence"/>
</dbReference>
<protein>
    <submittedName>
        <fullName evidence="2">NAD(P)-binding Rossmann-fold containing protein</fullName>
    </submittedName>
</protein>
<comment type="caution">
    <text evidence="2">The sequence shown here is derived from an EMBL/GenBank/DDBJ whole genome shotgun (WGS) entry which is preliminary data.</text>
</comment>
<keyword evidence="5" id="KW-1185">Reference proteome</keyword>
<dbReference type="EMBL" id="LSBI01000001">
    <property type="protein sequence ID" value="OAQ95560.1"/>
    <property type="molecule type" value="Genomic_DNA"/>
</dbReference>
<dbReference type="Gene3D" id="3.40.50.720">
    <property type="entry name" value="NAD(P)-binding Rossmann-like Domain"/>
    <property type="match status" value="1"/>
</dbReference>
<dbReference type="InterPro" id="IPR036291">
    <property type="entry name" value="NAD(P)-bd_dom_sf"/>
</dbReference>